<evidence type="ECO:0000313" key="2">
    <source>
        <dbReference type="EMBL" id="AIC10830.1"/>
    </source>
</evidence>
<accession>A0A060H691</accession>
<dbReference type="RefSeq" id="WP_020852470.1">
    <property type="nucleotide sequence ID" value="NZ_CP006696.1"/>
</dbReference>
<dbReference type="PATRIC" id="fig|155920.8.peg.3155"/>
<proteinExistence type="predicted"/>
<reference evidence="2 3" key="1">
    <citation type="submission" date="2013-08" db="EMBL/GenBank/DDBJ databases">
        <authorList>
            <person name="Stouthamer R."/>
            <person name="Nunney L."/>
        </authorList>
    </citation>
    <scope>NUCLEOTIDE SEQUENCE [LARGE SCALE GENOMIC DNA]</scope>
    <source>
        <strain evidence="3">ann-1</strain>
    </source>
</reference>
<sequence>MRREYQYGAVLILLAVVAVLFTFFAWCQRDRDVVGTPFVSIRGIFQADHLAWCENRRRELTKPDGWMSLIGLHWLGPKAHYVGSSPDNGIRLAMGPPDMGMIERDGDVVWFTPHAGVPLTVDGHPLRGRVRVFSDADLAPTMIGFDGGKGWLTLIRRGDRFALRVRHADAPLRLHFTGLEYWPSDPEWRISARYLPNKVGATLSIFNIVGMTANVPNAGVIAFERLGRTYHLQAIRAAGKALFVMFADRTSGHGSYPAGRFLEVDPPDKQGRVVLDFNRAYNPPCAFTLFTTCLLPPSENRLNLAVTAGEKAYHVSRVSP</sequence>
<dbReference type="AlphaFoldDB" id="A0A060H691"/>
<keyword evidence="1" id="KW-0472">Membrane</keyword>
<gene>
    <name evidence="2" type="ORF">D934_13325</name>
</gene>
<keyword evidence="1" id="KW-1133">Transmembrane helix</keyword>
<dbReference type="InterPro" id="IPR012467">
    <property type="entry name" value="DUF1684"/>
</dbReference>
<dbReference type="KEGG" id="xfs:D934_13325"/>
<keyword evidence="1" id="KW-0812">Transmembrane</keyword>
<evidence type="ECO:0000313" key="3">
    <source>
        <dbReference type="Proteomes" id="UP000027215"/>
    </source>
</evidence>
<name>A0A060H691_XYLFS</name>
<dbReference type="Proteomes" id="UP000027215">
    <property type="component" value="Chromosome"/>
</dbReference>
<dbReference type="EMBL" id="CP006696">
    <property type="protein sequence ID" value="AIC10830.1"/>
    <property type="molecule type" value="Genomic_DNA"/>
</dbReference>
<dbReference type="PANTHER" id="PTHR41913">
    <property type="entry name" value="DUF1684 DOMAIN-CONTAINING PROTEIN"/>
    <property type="match status" value="1"/>
</dbReference>
<dbReference type="HOGENOM" id="CLU_093051_0_0_6"/>
<protein>
    <recommendedName>
        <fullName evidence="4">DUF1684 domain-containing protein</fullName>
    </recommendedName>
</protein>
<evidence type="ECO:0008006" key="4">
    <source>
        <dbReference type="Google" id="ProtNLM"/>
    </source>
</evidence>
<dbReference type="Pfam" id="PF07920">
    <property type="entry name" value="DUF1684"/>
    <property type="match status" value="1"/>
</dbReference>
<organism evidence="2 3">
    <name type="scientific">Xylella fastidiosa subsp. sandyi Ann-1</name>
    <dbReference type="NCBI Taxonomy" id="155920"/>
    <lineage>
        <taxon>Bacteria</taxon>
        <taxon>Pseudomonadati</taxon>
        <taxon>Pseudomonadota</taxon>
        <taxon>Gammaproteobacteria</taxon>
        <taxon>Lysobacterales</taxon>
        <taxon>Lysobacteraceae</taxon>
        <taxon>Xylella</taxon>
    </lineage>
</organism>
<feature type="transmembrane region" description="Helical" evidence="1">
    <location>
        <begin position="7"/>
        <end position="26"/>
    </location>
</feature>
<evidence type="ECO:0000256" key="1">
    <source>
        <dbReference type="SAM" id="Phobius"/>
    </source>
</evidence>
<dbReference type="PANTHER" id="PTHR41913:SF1">
    <property type="entry name" value="DUF1684 DOMAIN-CONTAINING PROTEIN"/>
    <property type="match status" value="1"/>
</dbReference>